<dbReference type="RefSeq" id="WP_329403962.1">
    <property type="nucleotide sequence ID" value="NZ_CP109019.1"/>
</dbReference>
<evidence type="ECO:0000313" key="3">
    <source>
        <dbReference type="Proteomes" id="UP001432060"/>
    </source>
</evidence>
<dbReference type="Proteomes" id="UP001432060">
    <property type="component" value="Chromosome"/>
</dbReference>
<name>A0ABZ1XU11_9ACTN</name>
<dbReference type="EMBL" id="CP109019">
    <property type="protein sequence ID" value="WUT87048.1"/>
    <property type="molecule type" value="Genomic_DNA"/>
</dbReference>
<feature type="region of interest" description="Disordered" evidence="1">
    <location>
        <begin position="1"/>
        <end position="27"/>
    </location>
</feature>
<evidence type="ECO:0000256" key="1">
    <source>
        <dbReference type="SAM" id="MobiDB-lite"/>
    </source>
</evidence>
<protein>
    <submittedName>
        <fullName evidence="2">Uncharacterized protein</fullName>
    </submittedName>
</protein>
<reference evidence="2" key="1">
    <citation type="submission" date="2022-10" db="EMBL/GenBank/DDBJ databases">
        <title>The complete genomes of actinobacterial strains from the NBC collection.</title>
        <authorList>
            <person name="Joergensen T.S."/>
            <person name="Alvarez Arevalo M."/>
            <person name="Sterndorff E.B."/>
            <person name="Faurdal D."/>
            <person name="Vuksanovic O."/>
            <person name="Mourched A.-S."/>
            <person name="Charusanti P."/>
            <person name="Shaw S."/>
            <person name="Blin K."/>
            <person name="Weber T."/>
        </authorList>
    </citation>
    <scope>NUCLEOTIDE SEQUENCE</scope>
    <source>
        <strain evidence="2">NBC_00668</strain>
    </source>
</reference>
<sequence length="71" mass="7899">MCPSVTPKASESRGFPAPAGEDARAEKLDGRRLEQLIDELRARQQHLPGLAEQRHQFLDIDPDLAGRSYVS</sequence>
<gene>
    <name evidence="2" type="ORF">OG515_34990</name>
</gene>
<keyword evidence="3" id="KW-1185">Reference proteome</keyword>
<accession>A0ABZ1XU11</accession>
<evidence type="ECO:0000313" key="2">
    <source>
        <dbReference type="EMBL" id="WUT87048.1"/>
    </source>
</evidence>
<proteinExistence type="predicted"/>
<organism evidence="2 3">
    <name type="scientific">Streptomyces melanogenes</name>
    <dbReference type="NCBI Taxonomy" id="67326"/>
    <lineage>
        <taxon>Bacteria</taxon>
        <taxon>Bacillati</taxon>
        <taxon>Actinomycetota</taxon>
        <taxon>Actinomycetes</taxon>
        <taxon>Kitasatosporales</taxon>
        <taxon>Streptomycetaceae</taxon>
        <taxon>Streptomyces</taxon>
    </lineage>
</organism>